<dbReference type="GO" id="GO:0020037">
    <property type="term" value="F:heme binding"/>
    <property type="evidence" value="ECO:0007669"/>
    <property type="project" value="InterPro"/>
</dbReference>
<dbReference type="AlphaFoldDB" id="A0A939DEU5"/>
<dbReference type="InterPro" id="IPR036396">
    <property type="entry name" value="Cyt_P450_sf"/>
</dbReference>
<keyword evidence="2" id="KW-0503">Monooxygenase</keyword>
<evidence type="ECO:0000313" key="3">
    <source>
        <dbReference type="EMBL" id="MBN7796828.1"/>
    </source>
</evidence>
<dbReference type="PANTHER" id="PTHR46696">
    <property type="entry name" value="P450, PUTATIVE (EUROFUNG)-RELATED"/>
    <property type="match status" value="1"/>
</dbReference>
<dbReference type="PROSITE" id="PS00086">
    <property type="entry name" value="CYTOCHROME_P450"/>
    <property type="match status" value="1"/>
</dbReference>
<dbReference type="GO" id="GO:0016705">
    <property type="term" value="F:oxidoreductase activity, acting on paired donors, with incorporation or reduction of molecular oxygen"/>
    <property type="evidence" value="ECO:0007669"/>
    <property type="project" value="InterPro"/>
</dbReference>
<dbReference type="RefSeq" id="WP_206560272.1">
    <property type="nucleotide sequence ID" value="NZ_JAFKCZ010000006.1"/>
</dbReference>
<evidence type="ECO:0000313" key="4">
    <source>
        <dbReference type="Proteomes" id="UP000664303"/>
    </source>
</evidence>
<dbReference type="PRINTS" id="PR00385">
    <property type="entry name" value="P450"/>
</dbReference>
<accession>A0A939DEU5</accession>
<evidence type="ECO:0000256" key="2">
    <source>
        <dbReference type="RuleBase" id="RU000461"/>
    </source>
</evidence>
<name>A0A939DEU5_9GAMM</name>
<gene>
    <name evidence="3" type="ORF">JYP50_09510</name>
</gene>
<keyword evidence="4" id="KW-1185">Reference proteome</keyword>
<evidence type="ECO:0000256" key="1">
    <source>
        <dbReference type="ARBA" id="ARBA00010617"/>
    </source>
</evidence>
<dbReference type="InterPro" id="IPR017972">
    <property type="entry name" value="Cyt_P450_CS"/>
</dbReference>
<keyword evidence="2" id="KW-0479">Metal-binding</keyword>
<dbReference type="InterPro" id="IPR002397">
    <property type="entry name" value="Cyt_P450_B"/>
</dbReference>
<comment type="similarity">
    <text evidence="1 2">Belongs to the cytochrome P450 family.</text>
</comment>
<dbReference type="EMBL" id="JAFKCZ010000006">
    <property type="protein sequence ID" value="MBN7796828.1"/>
    <property type="molecule type" value="Genomic_DNA"/>
</dbReference>
<keyword evidence="2" id="KW-0408">Iron</keyword>
<proteinExistence type="inferred from homology"/>
<dbReference type="SUPFAM" id="SSF48264">
    <property type="entry name" value="Cytochrome P450"/>
    <property type="match status" value="1"/>
</dbReference>
<dbReference type="GO" id="GO:0005506">
    <property type="term" value="F:iron ion binding"/>
    <property type="evidence" value="ECO:0007669"/>
    <property type="project" value="InterPro"/>
</dbReference>
<reference evidence="3" key="1">
    <citation type="submission" date="2021-02" db="EMBL/GenBank/DDBJ databases">
        <title>PHA producing bacteria isolated from coastal sediment in Guangdong, Shenzhen.</title>
        <authorList>
            <person name="Zheng W."/>
            <person name="Yu S."/>
            <person name="Huang Y."/>
        </authorList>
    </citation>
    <scope>NUCLEOTIDE SEQUENCE</scope>
    <source>
        <strain evidence="3">TN14-10</strain>
    </source>
</reference>
<dbReference type="PANTHER" id="PTHR46696:SF6">
    <property type="entry name" value="P450, PUTATIVE (EUROFUNG)-RELATED"/>
    <property type="match status" value="1"/>
</dbReference>
<dbReference type="GO" id="GO:0004497">
    <property type="term" value="F:monooxygenase activity"/>
    <property type="evidence" value="ECO:0007669"/>
    <property type="project" value="UniProtKB-KW"/>
</dbReference>
<dbReference type="Pfam" id="PF00067">
    <property type="entry name" value="p450"/>
    <property type="match status" value="1"/>
</dbReference>
<keyword evidence="2" id="KW-0349">Heme</keyword>
<keyword evidence="2" id="KW-0560">Oxidoreductase</keyword>
<dbReference type="InterPro" id="IPR001128">
    <property type="entry name" value="Cyt_P450"/>
</dbReference>
<protein>
    <submittedName>
        <fullName evidence="3">Cytochrome P450</fullName>
    </submittedName>
</protein>
<dbReference type="Proteomes" id="UP000664303">
    <property type="component" value="Unassembled WGS sequence"/>
</dbReference>
<dbReference type="PRINTS" id="PR00359">
    <property type="entry name" value="BP450"/>
</dbReference>
<dbReference type="Gene3D" id="1.10.630.10">
    <property type="entry name" value="Cytochrome P450"/>
    <property type="match status" value="1"/>
</dbReference>
<organism evidence="3 4">
    <name type="scientific">Parahaliea mediterranea</name>
    <dbReference type="NCBI Taxonomy" id="651086"/>
    <lineage>
        <taxon>Bacteria</taxon>
        <taxon>Pseudomonadati</taxon>
        <taxon>Pseudomonadota</taxon>
        <taxon>Gammaproteobacteria</taxon>
        <taxon>Cellvibrionales</taxon>
        <taxon>Halieaceae</taxon>
        <taxon>Parahaliea</taxon>
    </lineage>
</organism>
<sequence length="396" mass="43683">MQLLCEDVDFGLDPLPDFHRRMAALREAGHRVVPVRYLGETAWLVLRHAEVAGLYRSEEELPAAPAYRRHSEPAQGKTLLCMEGDEHRVNRLLVSGAFHPGAVREAVERSLVPLANELIDTLPPGGGADLVAAFSRRYPFKVITGMLGLPVADEPLLQQWLDGLFQFPWNPQRAIEARAAITDYLAPVVAERRARPRNDLLSLLATAEVEGRTLSDEEIYAFVRLIFPAGADTTYLTMGSLLWAVLRDPALHRRLLREPALRDAAVAEGLRLYGAVCLQPRYTERAITLAGVTVPANSVLLYGNACANRDPEVFEEPDAFRLDRPVRHREVTFGGGPHFCLGSHLARAELRTALGLLLDRLEGLALADPRHPGPEGAVLRGVRTLPVTWKAVKSAP</sequence>
<comment type="caution">
    <text evidence="3">The sequence shown here is derived from an EMBL/GenBank/DDBJ whole genome shotgun (WGS) entry which is preliminary data.</text>
</comment>